<dbReference type="OrthoDB" id="5694214at2"/>
<dbReference type="Pfam" id="PF14322">
    <property type="entry name" value="SusD-like_3"/>
    <property type="match status" value="1"/>
</dbReference>
<keyword evidence="3" id="KW-0732">Signal</keyword>
<dbReference type="InterPro" id="IPR033985">
    <property type="entry name" value="SusD-like_N"/>
</dbReference>
<keyword evidence="4" id="KW-0472">Membrane</keyword>
<dbReference type="Proteomes" id="UP000199310">
    <property type="component" value="Unassembled WGS sequence"/>
</dbReference>
<dbReference type="RefSeq" id="WP_089900178.1">
    <property type="nucleotide sequence ID" value="NZ_FOJG01000002.1"/>
</dbReference>
<evidence type="ECO:0000256" key="4">
    <source>
        <dbReference type="ARBA" id="ARBA00023136"/>
    </source>
</evidence>
<evidence type="ECO:0000313" key="8">
    <source>
        <dbReference type="EMBL" id="SEW53079.1"/>
    </source>
</evidence>
<dbReference type="Pfam" id="PF07980">
    <property type="entry name" value="SusD_RagB"/>
    <property type="match status" value="1"/>
</dbReference>
<name>A0A1I0SA03_9BACT</name>
<evidence type="ECO:0000256" key="5">
    <source>
        <dbReference type="ARBA" id="ARBA00023237"/>
    </source>
</evidence>
<comment type="similarity">
    <text evidence="2">Belongs to the SusD family.</text>
</comment>
<dbReference type="InterPro" id="IPR011990">
    <property type="entry name" value="TPR-like_helical_dom_sf"/>
</dbReference>
<keyword evidence="5" id="KW-0998">Cell outer membrane</keyword>
<evidence type="ECO:0000259" key="7">
    <source>
        <dbReference type="Pfam" id="PF14322"/>
    </source>
</evidence>
<sequence length="525" mass="59490">MKRKILSIILVSAVLQSACNKDFLDRKPLDAYSNSSIWHSQGDAAAALNGCYKDWEGDYALLYMDAVSDNMYSQYYWEGYTDYGNGSITPANTNASNRWSYTTIQKCNWFLENVDPTPMDETLKTQYKSQARFLRAYQYFLLTQLYGDVPLAKNTVTTDVANTISRTSAVEVRKFVLDELEAIAPTLPVSYTGSDVGRITQGAALSLKARIELYDKNYAACIVDCKKIMALGYELYPSYQDLFRIQHENNKEVILDVQYKENDYANSDIGIMPSSSFGGWGSLDPTQALVDAYEMKNGKTINETGSGYSEDEPYTNRDPRLNATIVCPGQLYEGKYYNSIDRSSGDYYNGDNNSKTAYIPKKFTSNLSDFTDMWNTGLNMIVIRYAEILLTYAEAQIESGIIDNSVYDAIDAVRTRAGMPVVDRTVYNSVDKMRTLVRRERRVELALEGLRWYDVQRWKIGQDVRSGTVYGARLGTVDPATGKLTLSGDHIKVEQRTFLPNRDYLWPVPQTERDINKNLTQNPGY</sequence>
<dbReference type="SUPFAM" id="SSF48452">
    <property type="entry name" value="TPR-like"/>
    <property type="match status" value="1"/>
</dbReference>
<keyword evidence="9" id="KW-1185">Reference proteome</keyword>
<dbReference type="InterPro" id="IPR012944">
    <property type="entry name" value="SusD_RagB_dom"/>
</dbReference>
<dbReference type="Gene3D" id="1.25.40.390">
    <property type="match status" value="1"/>
</dbReference>
<dbReference type="GO" id="GO:0009279">
    <property type="term" value="C:cell outer membrane"/>
    <property type="evidence" value="ECO:0007669"/>
    <property type="project" value="UniProtKB-SubCell"/>
</dbReference>
<evidence type="ECO:0000256" key="3">
    <source>
        <dbReference type="ARBA" id="ARBA00022729"/>
    </source>
</evidence>
<protein>
    <submittedName>
        <fullName evidence="8">Starch-binding associating with outer membrane</fullName>
    </submittedName>
</protein>
<evidence type="ECO:0000256" key="2">
    <source>
        <dbReference type="ARBA" id="ARBA00006275"/>
    </source>
</evidence>
<proteinExistence type="inferred from homology"/>
<feature type="domain" description="SusD-like N-terminal" evidence="7">
    <location>
        <begin position="22"/>
        <end position="213"/>
    </location>
</feature>
<evidence type="ECO:0000256" key="1">
    <source>
        <dbReference type="ARBA" id="ARBA00004442"/>
    </source>
</evidence>
<dbReference type="AlphaFoldDB" id="A0A1I0SA03"/>
<dbReference type="EMBL" id="FOJG01000002">
    <property type="protein sequence ID" value="SEW53079.1"/>
    <property type="molecule type" value="Genomic_DNA"/>
</dbReference>
<organism evidence="8 9">
    <name type="scientific">Chitinophaga arvensicola</name>
    <dbReference type="NCBI Taxonomy" id="29529"/>
    <lineage>
        <taxon>Bacteria</taxon>
        <taxon>Pseudomonadati</taxon>
        <taxon>Bacteroidota</taxon>
        <taxon>Chitinophagia</taxon>
        <taxon>Chitinophagales</taxon>
        <taxon>Chitinophagaceae</taxon>
        <taxon>Chitinophaga</taxon>
    </lineage>
</organism>
<reference evidence="9" key="1">
    <citation type="submission" date="2016-10" db="EMBL/GenBank/DDBJ databases">
        <authorList>
            <person name="Varghese N."/>
            <person name="Submissions S."/>
        </authorList>
    </citation>
    <scope>NUCLEOTIDE SEQUENCE [LARGE SCALE GENOMIC DNA]</scope>
    <source>
        <strain evidence="9">DSM 3695</strain>
    </source>
</reference>
<evidence type="ECO:0000313" key="9">
    <source>
        <dbReference type="Proteomes" id="UP000199310"/>
    </source>
</evidence>
<comment type="subcellular location">
    <subcellularLocation>
        <location evidence="1">Cell outer membrane</location>
    </subcellularLocation>
</comment>
<accession>A0A1I0SA03</accession>
<dbReference type="STRING" id="29529.SAMN04488122_5328"/>
<evidence type="ECO:0000259" key="6">
    <source>
        <dbReference type="Pfam" id="PF07980"/>
    </source>
</evidence>
<feature type="domain" description="RagB/SusD" evidence="6">
    <location>
        <begin position="251"/>
        <end position="525"/>
    </location>
</feature>
<gene>
    <name evidence="8" type="ORF">SAMN04488122_5328</name>
</gene>
<dbReference type="CDD" id="cd08977">
    <property type="entry name" value="SusD"/>
    <property type="match status" value="1"/>
</dbReference>